<evidence type="ECO:0000256" key="1">
    <source>
        <dbReference type="ARBA" id="ARBA00004514"/>
    </source>
</evidence>
<proteinExistence type="predicted"/>
<evidence type="ECO:0000313" key="19">
    <source>
        <dbReference type="EMBL" id="TNN07538.1"/>
    </source>
</evidence>
<keyword evidence="16" id="KW-0753">Steroid metabolism</keyword>
<dbReference type="EC" id="2.7.4.2" evidence="3"/>
<keyword evidence="20" id="KW-1185">Reference proteome</keyword>
<evidence type="ECO:0000256" key="6">
    <source>
        <dbReference type="ARBA" id="ARBA00022548"/>
    </source>
</evidence>
<keyword evidence="11 18" id="KW-0067">ATP-binding</keyword>
<comment type="pathway">
    <text evidence="2">Isoprenoid biosynthesis; isopentenyl diphosphate biosynthesis via mevalonate pathway; isopentenyl diphosphate from (R)-mevalonate: step 2/3.</text>
</comment>
<dbReference type="GO" id="GO:0019287">
    <property type="term" value="P:isopentenyl diphosphate biosynthetic process, mevalonate pathway"/>
    <property type="evidence" value="ECO:0007669"/>
    <property type="project" value="UniProtKB-UniPathway"/>
</dbReference>
<dbReference type="PANTHER" id="PTHR13101:SF1">
    <property type="entry name" value="PHOSPHOMEVALONATE KINASE"/>
    <property type="match status" value="1"/>
</dbReference>
<evidence type="ECO:0000256" key="11">
    <source>
        <dbReference type="ARBA" id="ARBA00022840"/>
    </source>
</evidence>
<name>A0A4Z2CTY4_SCHJA</name>
<dbReference type="PIRSF" id="PIRSF036639">
    <property type="entry name" value="PMK_anim"/>
    <property type="match status" value="1"/>
</dbReference>
<organism evidence="19 20">
    <name type="scientific">Schistosoma japonicum</name>
    <name type="common">Blood fluke</name>
    <dbReference type="NCBI Taxonomy" id="6182"/>
    <lineage>
        <taxon>Eukaryota</taxon>
        <taxon>Metazoa</taxon>
        <taxon>Spiralia</taxon>
        <taxon>Lophotrochozoa</taxon>
        <taxon>Platyhelminthes</taxon>
        <taxon>Trematoda</taxon>
        <taxon>Digenea</taxon>
        <taxon>Strigeidida</taxon>
        <taxon>Schistosomatoidea</taxon>
        <taxon>Schistosomatidae</taxon>
        <taxon>Schistosoma</taxon>
    </lineage>
</organism>
<evidence type="ECO:0000256" key="8">
    <source>
        <dbReference type="ARBA" id="ARBA00022741"/>
    </source>
</evidence>
<dbReference type="UniPathway" id="UPA00057">
    <property type="reaction ID" value="UER00099"/>
</dbReference>
<evidence type="ECO:0000256" key="17">
    <source>
        <dbReference type="ARBA" id="ARBA00034549"/>
    </source>
</evidence>
<feature type="binding site" evidence="18">
    <location>
        <position position="148"/>
    </location>
    <ligand>
        <name>ATP</name>
        <dbReference type="ChEBI" id="CHEBI:30616"/>
    </ligand>
</feature>
<reference evidence="19 20" key="1">
    <citation type="submission" date="2019-03" db="EMBL/GenBank/DDBJ databases">
        <title>An improved genome assembly of the fluke Schistosoma japonicum.</title>
        <authorList>
            <person name="Hu W."/>
            <person name="Luo F."/>
            <person name="Yin M."/>
            <person name="Mo X."/>
            <person name="Sun C."/>
            <person name="Wu Q."/>
            <person name="Zhu B."/>
            <person name="Xiang M."/>
            <person name="Wang J."/>
            <person name="Wang Y."/>
            <person name="Zhang T."/>
            <person name="Xu B."/>
            <person name="Zheng H."/>
            <person name="Feng Z."/>
        </authorList>
    </citation>
    <scope>NUCLEOTIDE SEQUENCE [LARGE SCALE GENOMIC DNA]</scope>
    <source>
        <strain evidence="19">HuSjv2</strain>
        <tissue evidence="19">Worms</tissue>
    </source>
</reference>
<keyword evidence="8 18" id="KW-0547">Nucleotide-binding</keyword>
<evidence type="ECO:0000256" key="5">
    <source>
        <dbReference type="ARBA" id="ARBA00022516"/>
    </source>
</evidence>
<evidence type="ECO:0000256" key="10">
    <source>
        <dbReference type="ARBA" id="ARBA00022778"/>
    </source>
</evidence>
<gene>
    <name evidence="19" type="ORF">EWB00_007652</name>
</gene>
<keyword evidence="4" id="KW-0963">Cytoplasm</keyword>
<evidence type="ECO:0000256" key="15">
    <source>
        <dbReference type="ARBA" id="ARBA00023166"/>
    </source>
</evidence>
<feature type="binding site" evidence="18">
    <location>
        <begin position="14"/>
        <end position="20"/>
    </location>
    <ligand>
        <name>ATP</name>
        <dbReference type="ChEBI" id="CHEBI:30616"/>
    </ligand>
</feature>
<dbReference type="Pfam" id="PF04275">
    <property type="entry name" value="P-mevalo_kinase"/>
    <property type="match status" value="1"/>
</dbReference>
<comment type="subcellular location">
    <subcellularLocation>
        <location evidence="1">Cytoplasm</location>
        <location evidence="1">Cytosol</location>
    </subcellularLocation>
</comment>
<keyword evidence="12" id="KW-0752">Steroid biosynthesis</keyword>
<dbReference type="GO" id="GO:0005829">
    <property type="term" value="C:cytosol"/>
    <property type="evidence" value="ECO:0007669"/>
    <property type="project" value="UniProtKB-SubCell"/>
</dbReference>
<dbReference type="GO" id="GO:0005524">
    <property type="term" value="F:ATP binding"/>
    <property type="evidence" value="ECO:0007669"/>
    <property type="project" value="UniProtKB-KW"/>
</dbReference>
<keyword evidence="13" id="KW-0756">Sterol biosynthesis</keyword>
<evidence type="ECO:0000256" key="16">
    <source>
        <dbReference type="ARBA" id="ARBA00023221"/>
    </source>
</evidence>
<keyword evidence="9 19" id="KW-0418">Kinase</keyword>
<dbReference type="InterPro" id="IPR027417">
    <property type="entry name" value="P-loop_NTPase"/>
</dbReference>
<dbReference type="Gene3D" id="3.40.50.300">
    <property type="entry name" value="P-loop containing nucleotide triphosphate hydrolases"/>
    <property type="match status" value="1"/>
</dbReference>
<dbReference type="EMBL" id="SKCS01000427">
    <property type="protein sequence ID" value="TNN07538.1"/>
    <property type="molecule type" value="Genomic_DNA"/>
</dbReference>
<evidence type="ECO:0000256" key="12">
    <source>
        <dbReference type="ARBA" id="ARBA00022955"/>
    </source>
</evidence>
<comment type="caution">
    <text evidence="19">The sequence shown here is derived from an EMBL/GenBank/DDBJ whole genome shotgun (WGS) entry which is preliminary data.</text>
</comment>
<feature type="binding site" evidence="18">
    <location>
        <position position="177"/>
    </location>
    <ligand>
        <name>substrate</name>
    </ligand>
</feature>
<dbReference type="InterPro" id="IPR005919">
    <property type="entry name" value="Pmev_kin_anim"/>
</dbReference>
<keyword evidence="15" id="KW-1207">Sterol metabolism</keyword>
<evidence type="ECO:0000256" key="4">
    <source>
        <dbReference type="ARBA" id="ARBA00022490"/>
    </source>
</evidence>
<dbReference type="Proteomes" id="UP000311919">
    <property type="component" value="Unassembled WGS sequence"/>
</dbReference>
<keyword evidence="7" id="KW-0808">Transferase</keyword>
<keyword evidence="5" id="KW-0444">Lipid biosynthesis</keyword>
<keyword evidence="10" id="KW-0152">Cholesterol biosynthesis</keyword>
<protein>
    <recommendedName>
        <fullName evidence="17">Phosphomevalonate kinase</fullName>
        <ecNumber evidence="3">2.7.4.2</ecNumber>
    </recommendedName>
</protein>
<evidence type="ECO:0000256" key="18">
    <source>
        <dbReference type="PIRSR" id="PIRSR036639-1"/>
    </source>
</evidence>
<evidence type="ECO:0000256" key="7">
    <source>
        <dbReference type="ARBA" id="ARBA00022679"/>
    </source>
</evidence>
<sequence length="202" mass="23525">MIQRSSICVVFSGKRKSGKDYTVNHLTNLLQSNHLSYLVVRISEPIKSYFAEHYGLNLSELLSSNEYKENYRKQMIDWMEQEIKEDPYVFIRKSLLESTRRYGISQPAVIIISDARRLNDIEYLIKTFGRSKCLLVRIVAPIEIRTERGWTYVNGVDNAASECGLDEFTNWDYIVSNNGDKSVFENHLHVIVAHIKRMLRLS</sequence>
<keyword evidence="6" id="KW-0153">Cholesterol metabolism</keyword>
<keyword evidence="14" id="KW-0443">Lipid metabolism</keyword>
<dbReference type="AlphaFoldDB" id="A0A4Z2CTY4"/>
<dbReference type="PANTHER" id="PTHR13101">
    <property type="entry name" value="PHOSPHOMEVALONATE KINASE"/>
    <property type="match status" value="1"/>
</dbReference>
<evidence type="ECO:0000256" key="9">
    <source>
        <dbReference type="ARBA" id="ARBA00022777"/>
    </source>
</evidence>
<dbReference type="EMBL" id="SKCS01000427">
    <property type="protein sequence ID" value="TNN07539.1"/>
    <property type="molecule type" value="Genomic_DNA"/>
</dbReference>
<evidence type="ECO:0000256" key="14">
    <source>
        <dbReference type="ARBA" id="ARBA00023098"/>
    </source>
</evidence>
<dbReference type="OrthoDB" id="2401875at2759"/>
<dbReference type="STRING" id="6182.A0A4Z2CTY4"/>
<evidence type="ECO:0000256" key="13">
    <source>
        <dbReference type="ARBA" id="ARBA00023011"/>
    </source>
</evidence>
<evidence type="ECO:0000256" key="2">
    <source>
        <dbReference type="ARBA" id="ARBA00005017"/>
    </source>
</evidence>
<accession>A0A4Z2CTY4</accession>
<dbReference type="GO" id="GO:0006695">
    <property type="term" value="P:cholesterol biosynthetic process"/>
    <property type="evidence" value="ECO:0007669"/>
    <property type="project" value="UniProtKB-KW"/>
</dbReference>
<dbReference type="GO" id="GO:0004631">
    <property type="term" value="F:phosphomevalonate kinase activity"/>
    <property type="evidence" value="ECO:0007669"/>
    <property type="project" value="UniProtKB-EC"/>
</dbReference>
<evidence type="ECO:0000313" key="20">
    <source>
        <dbReference type="Proteomes" id="UP000311919"/>
    </source>
</evidence>
<evidence type="ECO:0000256" key="3">
    <source>
        <dbReference type="ARBA" id="ARBA00012958"/>
    </source>
</evidence>